<feature type="region of interest" description="Disordered" evidence="5">
    <location>
        <begin position="375"/>
        <end position="394"/>
    </location>
</feature>
<keyword evidence="9" id="KW-1185">Reference proteome</keyword>
<dbReference type="Pfam" id="PF12783">
    <property type="entry name" value="Sec7-like_HUS"/>
    <property type="match status" value="1"/>
</dbReference>
<evidence type="ECO:0000256" key="1">
    <source>
        <dbReference type="ARBA" id="ARBA00008144"/>
    </source>
</evidence>
<sequence length="1714" mass="186533">MTATLLANELTNLIAEAKRKNSELKNAAEDSLSILKSLSATSEQQLANDLSRRPTFVEPFLIACTTRNSKFAGSGIVCLQRLVISKGLAKARLQDALGAFNSCTDLGLDVQLKILQALPSLLQNYATELEGDFLSSALQVCSALQAVKAATVSGVASATLQQLVSTVFEKVASEDRHASRVATVAEVPGDAGPLQLRPAAYDAYRLLRDLALAAEERATKFVTFTSLSPESSLELIWSCIDANVELFAHHDELIAIIGANIFPIVLRALSERLTFAITVRSLRILNLLLDGFLQQLPGECEVALGLCAQALDIDTAPEWKRAMVMEILRDFFDDSSHVVDAWLSFDTRKGGKSVIQDLLSTFVRLSAEKPSTIGLGSQSTAPVGATSTRESSGDQSATIEAAGGVVGVISSALGVTETSVSGISTLWSLPRTSFLEQLDKVEAATVPETYVYVLVLECLNGLSDCLARIILPLTVHHERLRSKQAGNGTGFNQTSETQLIRIERTNSLRSQAVPLNPLAASDAPYTERVKAVASLVESCWPAVLAASSTFLNAALDDHHFRNLIKAYQRFAQVAGLLRLATPRDALMTTLAKASVPPHVLNAVTSEPVKTPNSETSRIFSNPMSLLSVDSLVSQSSLSSDRDRDRDRRNLAESPRPMLMVRNLLCLRALLNLAIALGPTLDSAFGIVVDALRHTDLILSSSAPIQSNRQGGSKAADAPTTVQAFSNEVAAVEAAASRLLESTADYPNDAFMNVLQTFCQLLRIQNNNLSTPPSPNLSSPTASPGRARKFSTTSTLSVSLESRTQDHQFVIPKLGNLAKLNVSRFVDEDPNASGWIAIVDELVSIARTNNSPRDARRAAANVLAKLAEETIAAVSREVATDRAEVQQRALIVLTRLIDEIYLEDGELTSTDLDIQNMVLESLRAILERSGESLIAGWDRMIAIIAGGAFERQDGLLEATDGHDSGVPVDWQSLSIELVSPQIGRTAFATTELLCSDFLDSLPIGVMPSLINLLQRFMCQIDDLNTALTTITMSWNVSDFLFSATTKDDLAAFIEQAKDFDDLEDEMRPLLNQSRPAQWLFLLICLRNVTARPRREVRNAAFQTVCNAFKTYGQELQPSAWDMLLRCTILNIARTDSYTYYHQDNSDQTSGNHKPNKSSSPLDIEMSKVIITGNADVIAEHLPIIGQVTKLPSLWEGFLSMLERYLDIENHTLNAAVYSALAKVLTSGVDSSAAVWKGPVFRTVHMWLKRVPTHEIATDVADEKRTRGGGNNQEAYLAYILAGSEVYALTCDSLSFSQTRILIDNLYTCVAESDGPLHRADVGAMSPVQANTIALLRKIKSDQNEEIPGCLVTVAAKLACLHHETTASGSAHAKPTFVAVASEAISWLQEIVRAILSDNERTPDFESILEAIQSLRRLITTKYAFPLAHKAVPLWHRATSVAAALAIPIHKALEKHDVDQSTKETLLKEYSTILDGIINAHDVHTVTDQEKVCKDEEFDIESLRSIQSIMVSRLQDTEISADIRSAYVKSLFTGSLIHRRDDDGEILKINNKEVLPLGEMLSRKRRGRTEIVSASSREEMAYVCLEQLIALASGSEDGRSTPGTGEDRDLLASAVAPHLILRLALPIQAYVADQPLRGKRPQPLSELEELLICLEAIGKLHLLPGVLGNGRDGLSVETTHVTLLYPLLIKAMSTASDPWSGAAEVRVPLQNLLASL</sequence>
<dbReference type="InterPro" id="IPR016024">
    <property type="entry name" value="ARM-type_fold"/>
</dbReference>
<dbReference type="GeneID" id="54361834"/>
<reference evidence="10" key="1">
    <citation type="submission" date="2020-01" db="EMBL/GenBank/DDBJ databases">
        <authorList>
            <consortium name="DOE Joint Genome Institute"/>
            <person name="Haridas S."/>
            <person name="Albert R."/>
            <person name="Binder M."/>
            <person name="Bloem J."/>
            <person name="Labutti K."/>
            <person name="Salamov A."/>
            <person name="Andreopoulos B."/>
            <person name="Baker S.E."/>
            <person name="Barry K."/>
            <person name="Bills G."/>
            <person name="Bluhm B.H."/>
            <person name="Cannon C."/>
            <person name="Castanera R."/>
            <person name="Culley D.E."/>
            <person name="Daum C."/>
            <person name="Ezra D."/>
            <person name="Gonzalez J.B."/>
            <person name="Henrissat B."/>
            <person name="Kuo A."/>
            <person name="Liang C."/>
            <person name="Lipzen A."/>
            <person name="Lutzoni F."/>
            <person name="Magnuson J."/>
            <person name="Mondo S."/>
            <person name="Nolan M."/>
            <person name="Ohm R."/>
            <person name="Pangilinan J."/>
            <person name="Park H.-J."/>
            <person name="Ramirez L."/>
            <person name="Alfaro M."/>
            <person name="Sun H."/>
            <person name="Tritt A."/>
            <person name="Yoshinaga Y."/>
            <person name="Zwiers L.-H."/>
            <person name="Turgeon B.G."/>
            <person name="Goodwin S.B."/>
            <person name="Spatafora J.W."/>
            <person name="Crous P.W."/>
            <person name="Grigoriev I.V."/>
        </authorList>
    </citation>
    <scope>NUCLEOTIDE SEQUENCE</scope>
    <source>
        <strain evidence="10">CBS 342.82</strain>
    </source>
</reference>
<evidence type="ECO:0000256" key="2">
    <source>
        <dbReference type="ARBA" id="ARBA00022448"/>
    </source>
</evidence>
<dbReference type="InterPro" id="IPR032629">
    <property type="entry name" value="DCB_dom"/>
</dbReference>
<gene>
    <name evidence="10" type="ORF">K489DRAFT_376932</name>
</gene>
<dbReference type="Pfam" id="PF16213">
    <property type="entry name" value="DCB"/>
    <property type="match status" value="1"/>
</dbReference>
<dbReference type="SUPFAM" id="SSF48371">
    <property type="entry name" value="ARM repeat"/>
    <property type="match status" value="2"/>
</dbReference>
<evidence type="ECO:0000259" key="6">
    <source>
        <dbReference type="Pfam" id="PF12783"/>
    </source>
</evidence>
<feature type="domain" description="Mon2/Sec7/BIG1-like HUS" evidence="6">
    <location>
        <begin position="200"/>
        <end position="353"/>
    </location>
</feature>
<comment type="similarity">
    <text evidence="1">Belongs to the MON2 family.</text>
</comment>
<dbReference type="GO" id="GO:0005794">
    <property type="term" value="C:Golgi apparatus"/>
    <property type="evidence" value="ECO:0007669"/>
    <property type="project" value="UniProtKB-ARBA"/>
</dbReference>
<dbReference type="InterPro" id="IPR032691">
    <property type="entry name" value="Mon2/Sec7/BIG1-like_HUS"/>
</dbReference>
<keyword evidence="4" id="KW-0175">Coiled coil</keyword>
<evidence type="ECO:0000259" key="8">
    <source>
        <dbReference type="Pfam" id="PF16213"/>
    </source>
</evidence>
<reference evidence="10" key="2">
    <citation type="submission" date="2020-04" db="EMBL/GenBank/DDBJ databases">
        <authorList>
            <consortium name="NCBI Genome Project"/>
        </authorList>
    </citation>
    <scope>NUCLEOTIDE SEQUENCE</scope>
    <source>
        <strain evidence="10">CBS 342.82</strain>
    </source>
</reference>
<dbReference type="PANTHER" id="PTHR10663">
    <property type="entry name" value="GUANYL-NUCLEOTIDE EXCHANGE FACTOR"/>
    <property type="match status" value="1"/>
</dbReference>
<name>A0A6J3MHY9_9PEZI</name>
<evidence type="ECO:0000313" key="10">
    <source>
        <dbReference type="RefSeq" id="XP_033463553.1"/>
    </source>
</evidence>
<feature type="region of interest" description="Disordered" evidence="5">
    <location>
        <begin position="768"/>
        <end position="788"/>
    </location>
</feature>
<keyword evidence="3" id="KW-0653">Protein transport</keyword>
<dbReference type="OrthoDB" id="294853at2759"/>
<evidence type="ECO:0000256" key="5">
    <source>
        <dbReference type="SAM" id="MobiDB-lite"/>
    </source>
</evidence>
<dbReference type="PANTHER" id="PTHR10663:SF333">
    <property type="entry name" value="PROTEIN MON2 HOMOLOG"/>
    <property type="match status" value="1"/>
</dbReference>
<evidence type="ECO:0008006" key="11">
    <source>
        <dbReference type="Google" id="ProtNLM"/>
    </source>
</evidence>
<proteinExistence type="inferred from homology"/>
<evidence type="ECO:0000256" key="3">
    <source>
        <dbReference type="ARBA" id="ARBA00022927"/>
    </source>
</evidence>
<feature type="compositionally biased region" description="Low complexity" evidence="5">
    <location>
        <begin position="768"/>
        <end position="780"/>
    </location>
</feature>
<protein>
    <recommendedName>
        <fullName evidence="11">Endosomal peripheral membrane protein</fullName>
    </recommendedName>
</protein>
<feature type="coiled-coil region" evidence="4">
    <location>
        <begin position="7"/>
        <end position="34"/>
    </location>
</feature>
<keyword evidence="2" id="KW-0813">Transport</keyword>
<accession>A0A6J3MHY9</accession>
<evidence type="ECO:0000259" key="7">
    <source>
        <dbReference type="Pfam" id="PF16206"/>
    </source>
</evidence>
<dbReference type="Proteomes" id="UP000504637">
    <property type="component" value="Unplaced"/>
</dbReference>
<evidence type="ECO:0000256" key="4">
    <source>
        <dbReference type="SAM" id="Coils"/>
    </source>
</evidence>
<dbReference type="GO" id="GO:0015031">
    <property type="term" value="P:protein transport"/>
    <property type="evidence" value="ECO:0007669"/>
    <property type="project" value="UniProtKB-KW"/>
</dbReference>
<dbReference type="Pfam" id="PF16206">
    <property type="entry name" value="Mon2_C"/>
    <property type="match status" value="1"/>
</dbReference>
<feature type="domain" description="Mon2 C-terminal" evidence="7">
    <location>
        <begin position="995"/>
        <end position="1130"/>
    </location>
</feature>
<evidence type="ECO:0000313" key="9">
    <source>
        <dbReference type="Proteomes" id="UP000504637"/>
    </source>
</evidence>
<feature type="domain" description="Mon2/Sec7/BIG1-like dimerisation and cyclophilin-binding" evidence="8">
    <location>
        <begin position="4"/>
        <end position="175"/>
    </location>
</feature>
<dbReference type="InterPro" id="IPR032817">
    <property type="entry name" value="Mon2_C"/>
</dbReference>
<dbReference type="RefSeq" id="XP_033463553.1">
    <property type="nucleotide sequence ID" value="XM_033604034.1"/>
</dbReference>
<organism evidence="10">
    <name type="scientific">Dissoconium aciculare CBS 342.82</name>
    <dbReference type="NCBI Taxonomy" id="1314786"/>
    <lineage>
        <taxon>Eukaryota</taxon>
        <taxon>Fungi</taxon>
        <taxon>Dikarya</taxon>
        <taxon>Ascomycota</taxon>
        <taxon>Pezizomycotina</taxon>
        <taxon>Dothideomycetes</taxon>
        <taxon>Dothideomycetidae</taxon>
        <taxon>Mycosphaerellales</taxon>
        <taxon>Dissoconiaceae</taxon>
        <taxon>Dissoconium</taxon>
    </lineage>
</organism>
<reference evidence="10" key="3">
    <citation type="submission" date="2025-08" db="UniProtKB">
        <authorList>
            <consortium name="RefSeq"/>
        </authorList>
    </citation>
    <scope>IDENTIFICATION</scope>
    <source>
        <strain evidence="10">CBS 342.82</strain>
    </source>
</reference>